<evidence type="ECO:0008006" key="3">
    <source>
        <dbReference type="Google" id="ProtNLM"/>
    </source>
</evidence>
<reference evidence="1 2" key="1">
    <citation type="submission" date="2020-08" db="EMBL/GenBank/DDBJ databases">
        <title>Sequencing the genomes of 1000 actinobacteria strains.</title>
        <authorList>
            <person name="Klenk H.-P."/>
        </authorList>
    </citation>
    <scope>NUCLEOTIDE SEQUENCE [LARGE SCALE GENOMIC DNA]</scope>
    <source>
        <strain evidence="1 2">DSM 44551</strain>
    </source>
</reference>
<dbReference type="Proteomes" id="UP000572635">
    <property type="component" value="Unassembled WGS sequence"/>
</dbReference>
<dbReference type="EMBL" id="JACHDB010000001">
    <property type="protein sequence ID" value="MBB5434901.1"/>
    <property type="molecule type" value="Genomic_DNA"/>
</dbReference>
<protein>
    <recommendedName>
        <fullName evidence="3">Ferric siderophore reductase C-terminal domain-containing protein</fullName>
    </recommendedName>
</protein>
<evidence type="ECO:0000313" key="1">
    <source>
        <dbReference type="EMBL" id="MBB5434901.1"/>
    </source>
</evidence>
<evidence type="ECO:0000313" key="2">
    <source>
        <dbReference type="Proteomes" id="UP000572635"/>
    </source>
</evidence>
<keyword evidence="2" id="KW-1185">Reference proteome</keyword>
<sequence>MKSCHPLAGVVRWVNERDLAIGVRLVAPAAPGPEGDGWIRADRLPERVPDLIALLAERSCSGHRTAAAAFLAIDVGRQVLCFASVSAYLTGRAPQLAADRFWVRHDENGRVVEAAFRQGAAAVLAGDPMSARPGVLPVRGDRELDEWFVAGAVAVLEPVVEAVRAHTRFGARAQWDRISDAPFEALLRGAEEVGADQAGAWRRAHRIASCLNRDRKRVELRQRPFPLALAGRPGHRPERTFLVRAGCCFYYRFADTMCAGCPINDDDSREQALRAAHEPTALAARD</sequence>
<proteinExistence type="predicted"/>
<comment type="caution">
    <text evidence="1">The sequence shown here is derived from an EMBL/GenBank/DDBJ whole genome shotgun (WGS) entry which is preliminary data.</text>
</comment>
<organism evidence="1 2">
    <name type="scientific">Nocardiopsis composta</name>
    <dbReference type="NCBI Taxonomy" id="157465"/>
    <lineage>
        <taxon>Bacteria</taxon>
        <taxon>Bacillati</taxon>
        <taxon>Actinomycetota</taxon>
        <taxon>Actinomycetes</taxon>
        <taxon>Streptosporangiales</taxon>
        <taxon>Nocardiopsidaceae</taxon>
        <taxon>Nocardiopsis</taxon>
    </lineage>
</organism>
<name>A0A7W8QST6_9ACTN</name>
<dbReference type="AlphaFoldDB" id="A0A7W8QST6"/>
<gene>
    <name evidence="1" type="ORF">HDA36_004985</name>
</gene>
<dbReference type="RefSeq" id="WP_184396014.1">
    <property type="nucleotide sequence ID" value="NZ_BAAAJD010000003.1"/>
</dbReference>
<accession>A0A7W8QST6</accession>